<evidence type="ECO:0000313" key="2">
    <source>
        <dbReference type="EMBL" id="KAJ7647830.1"/>
    </source>
</evidence>
<keyword evidence="3" id="KW-1185">Reference proteome</keyword>
<protein>
    <submittedName>
        <fullName evidence="2">Uncharacterized protein</fullName>
    </submittedName>
</protein>
<evidence type="ECO:0000313" key="3">
    <source>
        <dbReference type="Proteomes" id="UP001221142"/>
    </source>
</evidence>
<dbReference type="EMBL" id="JARKIF010000002">
    <property type="protein sequence ID" value="KAJ7647830.1"/>
    <property type="molecule type" value="Genomic_DNA"/>
</dbReference>
<sequence length="118" mass="12253">MKLLHTFSALSLSLLLARLPGAAATVGQASLWITENEFDACGSPTQDSDFAAAVSTDIFNGGAVCGSTITVEFGGQSVVLTVKDESIGIASSILMTQAAYTALNAPVIRPVTVNWEFN</sequence>
<feature type="signal peptide" evidence="1">
    <location>
        <begin position="1"/>
        <end position="24"/>
    </location>
</feature>
<organism evidence="2 3">
    <name type="scientific">Roridomyces roridus</name>
    <dbReference type="NCBI Taxonomy" id="1738132"/>
    <lineage>
        <taxon>Eukaryota</taxon>
        <taxon>Fungi</taxon>
        <taxon>Dikarya</taxon>
        <taxon>Basidiomycota</taxon>
        <taxon>Agaricomycotina</taxon>
        <taxon>Agaricomycetes</taxon>
        <taxon>Agaricomycetidae</taxon>
        <taxon>Agaricales</taxon>
        <taxon>Marasmiineae</taxon>
        <taxon>Mycenaceae</taxon>
        <taxon>Roridomyces</taxon>
    </lineage>
</organism>
<dbReference type="Proteomes" id="UP001221142">
    <property type="component" value="Unassembled WGS sequence"/>
</dbReference>
<dbReference type="AlphaFoldDB" id="A0AAD7CG92"/>
<gene>
    <name evidence="2" type="ORF">FB45DRAFT_1052247</name>
</gene>
<proteinExistence type="predicted"/>
<keyword evidence="1" id="KW-0732">Signal</keyword>
<dbReference type="Gene3D" id="2.40.40.10">
    <property type="entry name" value="RlpA-like domain"/>
    <property type="match status" value="1"/>
</dbReference>
<name>A0AAD7CG92_9AGAR</name>
<comment type="caution">
    <text evidence="2">The sequence shown here is derived from an EMBL/GenBank/DDBJ whole genome shotgun (WGS) entry which is preliminary data.</text>
</comment>
<feature type="chain" id="PRO_5042197106" evidence="1">
    <location>
        <begin position="25"/>
        <end position="118"/>
    </location>
</feature>
<accession>A0AAD7CG92</accession>
<evidence type="ECO:0000256" key="1">
    <source>
        <dbReference type="SAM" id="SignalP"/>
    </source>
</evidence>
<reference evidence="2" key="1">
    <citation type="submission" date="2023-03" db="EMBL/GenBank/DDBJ databases">
        <title>Massive genome expansion in bonnet fungi (Mycena s.s.) driven by repeated elements and novel gene families across ecological guilds.</title>
        <authorList>
            <consortium name="Lawrence Berkeley National Laboratory"/>
            <person name="Harder C.B."/>
            <person name="Miyauchi S."/>
            <person name="Viragh M."/>
            <person name="Kuo A."/>
            <person name="Thoen E."/>
            <person name="Andreopoulos B."/>
            <person name="Lu D."/>
            <person name="Skrede I."/>
            <person name="Drula E."/>
            <person name="Henrissat B."/>
            <person name="Morin E."/>
            <person name="Kohler A."/>
            <person name="Barry K."/>
            <person name="LaButti K."/>
            <person name="Morin E."/>
            <person name="Salamov A."/>
            <person name="Lipzen A."/>
            <person name="Mereny Z."/>
            <person name="Hegedus B."/>
            <person name="Baldrian P."/>
            <person name="Stursova M."/>
            <person name="Weitz H."/>
            <person name="Taylor A."/>
            <person name="Grigoriev I.V."/>
            <person name="Nagy L.G."/>
            <person name="Martin F."/>
            <person name="Kauserud H."/>
        </authorList>
    </citation>
    <scope>NUCLEOTIDE SEQUENCE</scope>
    <source>
        <strain evidence="2">9284</strain>
    </source>
</reference>
<dbReference type="CDD" id="cd22191">
    <property type="entry name" value="DPBB_RlpA_EXP_N-like"/>
    <property type="match status" value="1"/>
</dbReference>
<dbReference type="InterPro" id="IPR036908">
    <property type="entry name" value="RlpA-like_sf"/>
</dbReference>
<dbReference type="SUPFAM" id="SSF50685">
    <property type="entry name" value="Barwin-like endoglucanases"/>
    <property type="match status" value="1"/>
</dbReference>